<keyword evidence="4" id="KW-1185">Reference proteome</keyword>
<dbReference type="GO" id="GO:0003964">
    <property type="term" value="F:RNA-directed DNA polymerase activity"/>
    <property type="evidence" value="ECO:0007669"/>
    <property type="project" value="UniProtKB-KW"/>
</dbReference>
<keyword evidence="3" id="KW-0695">RNA-directed DNA polymerase</keyword>
<evidence type="ECO:0000259" key="2">
    <source>
        <dbReference type="Pfam" id="PF00078"/>
    </source>
</evidence>
<evidence type="ECO:0000313" key="3">
    <source>
        <dbReference type="EMBL" id="MFD2903799.1"/>
    </source>
</evidence>
<dbReference type="EMBL" id="JBHUPE010000004">
    <property type="protein sequence ID" value="MFD2903799.1"/>
    <property type="molecule type" value="Genomic_DNA"/>
</dbReference>
<dbReference type="CDD" id="cd01646">
    <property type="entry name" value="RT_Bac_retron_I"/>
    <property type="match status" value="1"/>
</dbReference>
<reference evidence="4" key="1">
    <citation type="journal article" date="2019" name="Int. J. Syst. Evol. Microbiol.">
        <title>The Global Catalogue of Microorganisms (GCM) 10K type strain sequencing project: providing services to taxonomists for standard genome sequencing and annotation.</title>
        <authorList>
            <consortium name="The Broad Institute Genomics Platform"/>
            <consortium name="The Broad Institute Genome Sequencing Center for Infectious Disease"/>
            <person name="Wu L."/>
            <person name="Ma J."/>
        </authorList>
    </citation>
    <scope>NUCLEOTIDE SEQUENCE [LARGE SCALE GENOMIC DNA]</scope>
    <source>
        <strain evidence="4">KCTC 22209</strain>
    </source>
</reference>
<dbReference type="InterPro" id="IPR000477">
    <property type="entry name" value="RT_dom"/>
</dbReference>
<dbReference type="Proteomes" id="UP001597509">
    <property type="component" value="Unassembled WGS sequence"/>
</dbReference>
<evidence type="ECO:0000313" key="4">
    <source>
        <dbReference type="Proteomes" id="UP001597509"/>
    </source>
</evidence>
<feature type="compositionally biased region" description="Polar residues" evidence="1">
    <location>
        <begin position="934"/>
        <end position="943"/>
    </location>
</feature>
<accession>A0ABW5YTJ4</accession>
<feature type="domain" description="Reverse transcriptase" evidence="2">
    <location>
        <begin position="161"/>
        <end position="304"/>
    </location>
</feature>
<keyword evidence="3" id="KW-0548">Nucleotidyltransferase</keyword>
<evidence type="ECO:0000256" key="1">
    <source>
        <dbReference type="SAM" id="MobiDB-lite"/>
    </source>
</evidence>
<comment type="caution">
    <text evidence="3">The sequence shown here is derived from an EMBL/GenBank/DDBJ whole genome shotgun (WGS) entry which is preliminary data.</text>
</comment>
<gene>
    <name evidence="3" type="ORF">ACFS6I_07690</name>
</gene>
<dbReference type="Pfam" id="PF00078">
    <property type="entry name" value="RVT_1"/>
    <property type="match status" value="1"/>
</dbReference>
<dbReference type="RefSeq" id="WP_380919359.1">
    <property type="nucleotide sequence ID" value="NZ_JBHUPE010000004.1"/>
</dbReference>
<keyword evidence="3" id="KW-0808">Transferase</keyword>
<name>A0ABW5YTJ4_9SPHI</name>
<proteinExistence type="predicted"/>
<protein>
    <submittedName>
        <fullName evidence="3">RNA-directed DNA polymerase</fullName>
    </submittedName>
</protein>
<sequence>MAVEKEDIIKAYKQLKGYLYHENLQVCAKKIVEFEDSFEDKIIEILNFLNSLSTSPSWIHEDGYFTIIKGYKVRNDGLIFTDVKQRWNSVKNHVENINFRIMSDLSIQTHLVSIVWINKVARHYESQLSRSCYGTRLDKVSFESNGNQLFTNYLVDYKKWQSTGIDAMKKEFENKKAVIAITADIRSFYHNVDYSILKNESFYGSLDSDMVFTDEMRLLSDKMFDLIDQWSKGVYQDLSETIKKQYTLGHVGLPIGLAMSKILANLILKELDDSMEEELSPVYYGRYVDDMFLVLKSNSKINSRTAFWDYLKSRIALKIEDNYDTINLSLKNAGNSNFGFNSDKEKFFYLDYKYGKNLIKDIEEELNKNSSEWRFVPENGEELESLSEEILTASINATEPINSLRKADGVSVRRLKFAHYISTIEFYSIDHPFAFWKEGIKKLTEIVNSVVLEPLTISDYIQYLPRFLKLVVFCNNDYLLRSVENSLKWVCVELEKLSCETDKEGASHLASKMISYINLIIEEAKVAGFKFFKEKHSKYNEDSFKYFLADVHFLPLNSVFTTHSSLLESLLNTDSKEFVKYKVGCDNLKKALNYKFEQIAKNRDLLLTRADDEHCYFGFSFYTRRLSVFSISQAVENFINHKYFFESLCRVYDRYFGYPEITDIENGYNINISNITKEDPRIALSSYLLEQDSWQKSVKALQEPDATRYNRLYYLMNEILRSKTKSDVIVFPELSLSEFSVPQIHRMIRQSSIIFISGIDYKYDRINKTAINRMVYLLPIKTGKTIHHLQLIQEKAIGAIHEVEDLDKVEGLKLISSNLDKYIIRYPNFSFSTLICNEFLNLDYRAPLRGEIDALFLLEWNQDLVYYNSLVEATSNDLHTYIVQVNNRCYGDTRLRGPYKDDYKRDVARVRGGEVDYFVISKLETKALREFQNNNISPTNSGSKFKPVPTGFKLSDHRKLR</sequence>
<feature type="region of interest" description="Disordered" evidence="1">
    <location>
        <begin position="934"/>
        <end position="961"/>
    </location>
</feature>
<organism evidence="3 4">
    <name type="scientific">Sphingobacterium anhuiense</name>
    <dbReference type="NCBI Taxonomy" id="493780"/>
    <lineage>
        <taxon>Bacteria</taxon>
        <taxon>Pseudomonadati</taxon>
        <taxon>Bacteroidota</taxon>
        <taxon>Sphingobacteriia</taxon>
        <taxon>Sphingobacteriales</taxon>
        <taxon>Sphingobacteriaceae</taxon>
        <taxon>Sphingobacterium</taxon>
    </lineage>
</organism>